<feature type="domain" description="Flagellar hook-length control protein-like C-terminal" evidence="3">
    <location>
        <begin position="387"/>
        <end position="463"/>
    </location>
</feature>
<accession>A0A378L853</accession>
<dbReference type="EMBL" id="UGOY01000001">
    <property type="protein sequence ID" value="STY23003.1"/>
    <property type="molecule type" value="Genomic_DNA"/>
</dbReference>
<evidence type="ECO:0000313" key="6">
    <source>
        <dbReference type="Proteomes" id="UP000054820"/>
    </source>
</evidence>
<dbReference type="CDD" id="cd17470">
    <property type="entry name" value="T3SS_Flik_C"/>
    <property type="match status" value="1"/>
</dbReference>
<name>A0A378L853_9GAMM</name>
<reference evidence="5 7" key="2">
    <citation type="submission" date="2018-06" db="EMBL/GenBank/DDBJ databases">
        <authorList>
            <consortium name="Pathogen Informatics"/>
            <person name="Doyle S."/>
        </authorList>
    </citation>
    <scope>NUCLEOTIDE SEQUENCE [LARGE SCALE GENOMIC DNA]</scope>
    <source>
        <strain evidence="5 7">NCTC11991</strain>
    </source>
</reference>
<dbReference type="Proteomes" id="UP000255110">
    <property type="component" value="Unassembled WGS sequence"/>
</dbReference>
<keyword evidence="5" id="KW-0966">Cell projection</keyword>
<protein>
    <submittedName>
        <fullName evidence="4 5">Flagellar hook-length control protein</fullName>
    </submittedName>
</protein>
<proteinExistence type="predicted"/>
<keyword evidence="1" id="KW-0175">Coiled coil</keyword>
<dbReference type="RefSeq" id="WP_058477585.1">
    <property type="nucleotide sequence ID" value="NZ_CAAAIO010000001.1"/>
</dbReference>
<dbReference type="EMBL" id="LNYZ01000013">
    <property type="protein sequence ID" value="KTD77693.1"/>
    <property type="molecule type" value="Genomic_DNA"/>
</dbReference>
<dbReference type="Gene3D" id="3.30.750.140">
    <property type="match status" value="1"/>
</dbReference>
<evidence type="ECO:0000313" key="7">
    <source>
        <dbReference type="Proteomes" id="UP000255110"/>
    </source>
</evidence>
<feature type="region of interest" description="Disordered" evidence="2">
    <location>
        <begin position="79"/>
        <end position="100"/>
    </location>
</feature>
<evidence type="ECO:0000256" key="2">
    <source>
        <dbReference type="SAM" id="MobiDB-lite"/>
    </source>
</evidence>
<dbReference type="PANTHER" id="PTHR37533:SF2">
    <property type="entry name" value="FLAGELLAR HOOK-LENGTH CONTROL PROTEIN"/>
    <property type="match status" value="1"/>
</dbReference>
<evidence type="ECO:0000259" key="3">
    <source>
        <dbReference type="Pfam" id="PF02120"/>
    </source>
</evidence>
<dbReference type="Pfam" id="PF02120">
    <property type="entry name" value="Flg_hook"/>
    <property type="match status" value="1"/>
</dbReference>
<gene>
    <name evidence="5" type="primary">fliK</name>
    <name evidence="4" type="ORF">Lstg_2050</name>
    <name evidence="5" type="ORF">NCTC11991_01605</name>
</gene>
<dbReference type="PANTHER" id="PTHR37533">
    <property type="entry name" value="FLAGELLAR HOOK-LENGTH CONTROL PROTEIN"/>
    <property type="match status" value="1"/>
</dbReference>
<feature type="region of interest" description="Disordered" evidence="2">
    <location>
        <begin position="283"/>
        <end position="319"/>
    </location>
</feature>
<dbReference type="InterPro" id="IPR052563">
    <property type="entry name" value="FliK"/>
</dbReference>
<reference evidence="4 6" key="1">
    <citation type="submission" date="2015-11" db="EMBL/GenBank/DDBJ databases">
        <title>Genomic analysis of 38 Legionella species identifies large and diverse effector repertoires.</title>
        <authorList>
            <person name="Burstein D."/>
            <person name="Amaro F."/>
            <person name="Zusman T."/>
            <person name="Lifshitz Z."/>
            <person name="Cohen O."/>
            <person name="Gilbert J.A."/>
            <person name="Pupko T."/>
            <person name="Shuman H.A."/>
            <person name="Segal G."/>
        </authorList>
    </citation>
    <scope>NUCLEOTIDE SEQUENCE [LARGE SCALE GENOMIC DNA]</scope>
    <source>
        <strain evidence="4 6">SC-18-C9</strain>
    </source>
</reference>
<organism evidence="5 7">
    <name type="scientific">Legionella steigerwaltii</name>
    <dbReference type="NCBI Taxonomy" id="460"/>
    <lineage>
        <taxon>Bacteria</taxon>
        <taxon>Pseudomonadati</taxon>
        <taxon>Pseudomonadota</taxon>
        <taxon>Gammaproteobacteria</taxon>
        <taxon>Legionellales</taxon>
        <taxon>Legionellaceae</taxon>
        <taxon>Legionella</taxon>
    </lineage>
</organism>
<feature type="compositionally biased region" description="Low complexity" evidence="2">
    <location>
        <begin position="86"/>
        <end position="95"/>
    </location>
</feature>
<feature type="compositionally biased region" description="Low complexity" evidence="2">
    <location>
        <begin position="307"/>
        <end position="319"/>
    </location>
</feature>
<keyword evidence="5" id="KW-0969">Cilium</keyword>
<evidence type="ECO:0000313" key="5">
    <source>
        <dbReference type="EMBL" id="STY23003.1"/>
    </source>
</evidence>
<dbReference type="AlphaFoldDB" id="A0A378L853"/>
<keyword evidence="6" id="KW-1185">Reference proteome</keyword>
<dbReference type="OrthoDB" id="1792985at2"/>
<dbReference type="InterPro" id="IPR021136">
    <property type="entry name" value="Flagellar_hook_control-like_C"/>
</dbReference>
<dbReference type="InterPro" id="IPR038610">
    <property type="entry name" value="FliK-like_C_sf"/>
</dbReference>
<evidence type="ECO:0000256" key="1">
    <source>
        <dbReference type="SAM" id="Coils"/>
    </source>
</evidence>
<dbReference type="STRING" id="460.Lstg_2050"/>
<feature type="coiled-coil region" evidence="1">
    <location>
        <begin position="169"/>
        <end position="196"/>
    </location>
</feature>
<evidence type="ECO:0000313" key="4">
    <source>
        <dbReference type="EMBL" id="KTD77693.1"/>
    </source>
</evidence>
<sequence length="502" mass="56294">MTDLNNTLLNSSGVADLFSNNLSCENALNGEILTESVEKPQSDIQNPLPTVDLKDPNTFILLLAHVVKEMSNYQATTEIAEEPQQSCPESINSESPESEDVIEEKSEEQSIIEMENNVAVSWINSQYYQQEIENKRINLKQEYNPSDMLNGVTSPEQNEEKPLPRPVQVKETQIQHNELISKNDLLSEEIQQKEIQSLNTQQLLDRQSIEQQALIVEAKNNLLQDAEQFLNSEIPQISNNILLKSVEPVGNNKDSPNTLSHHINNKESMTSNLRLEYQFGDLENSTEEKKTSQTVSFQSLTDENGITSPPLSTTSAPSLPAIENSDETKLQLMGHVLTSEVRVDVPMENRAPIMDIASQTQSLVIPIEVNTPEWSKQFSEHIIWLGQQQGVKSAVIKLNPEDLGPLEINIKVMNDSASVNIITNNHHIRDIIDQSLPRLQAMMAEQGLNLSEVQIDSDANPRQFSQQNNSGQEQLTHTFEDEIGVTPLKNKGRVKGLVDYFA</sequence>
<dbReference type="Proteomes" id="UP000054820">
    <property type="component" value="Unassembled WGS sequence"/>
</dbReference>
<feature type="compositionally biased region" description="Polar residues" evidence="2">
    <location>
        <begin position="292"/>
        <end position="306"/>
    </location>
</feature>
<keyword evidence="5" id="KW-0282">Flagellum</keyword>